<accession>A0A151J1K5</accession>
<dbReference type="Proteomes" id="UP000078492">
    <property type="component" value="Unassembled WGS sequence"/>
</dbReference>
<protein>
    <submittedName>
        <fullName evidence="1">Uncharacterized protein</fullName>
    </submittedName>
</protein>
<keyword evidence="2" id="KW-1185">Reference proteome</keyword>
<evidence type="ECO:0000313" key="1">
    <source>
        <dbReference type="EMBL" id="KYN15759.1"/>
    </source>
</evidence>
<reference evidence="1 2" key="1">
    <citation type="submission" date="2015-09" db="EMBL/GenBank/DDBJ databases">
        <title>Trachymyrmex cornetzi WGS genome.</title>
        <authorList>
            <person name="Nygaard S."/>
            <person name="Hu H."/>
            <person name="Boomsma J."/>
            <person name="Zhang G."/>
        </authorList>
    </citation>
    <scope>NUCLEOTIDE SEQUENCE [LARGE SCALE GENOMIC DNA]</scope>
    <source>
        <strain evidence="1">Tcor2-1</strain>
        <tissue evidence="1">Whole body</tissue>
    </source>
</reference>
<dbReference type="AlphaFoldDB" id="A0A151J1K5"/>
<name>A0A151J1K5_9HYME</name>
<organism evidence="1 2">
    <name type="scientific">Trachymyrmex cornetzi</name>
    <dbReference type="NCBI Taxonomy" id="471704"/>
    <lineage>
        <taxon>Eukaryota</taxon>
        <taxon>Metazoa</taxon>
        <taxon>Ecdysozoa</taxon>
        <taxon>Arthropoda</taxon>
        <taxon>Hexapoda</taxon>
        <taxon>Insecta</taxon>
        <taxon>Pterygota</taxon>
        <taxon>Neoptera</taxon>
        <taxon>Endopterygota</taxon>
        <taxon>Hymenoptera</taxon>
        <taxon>Apocrita</taxon>
        <taxon>Aculeata</taxon>
        <taxon>Formicoidea</taxon>
        <taxon>Formicidae</taxon>
        <taxon>Myrmicinae</taxon>
        <taxon>Trachymyrmex</taxon>
    </lineage>
</organism>
<sequence length="202" mass="22215">MLKQYDSRAFLAEILSRCCSSSDRYFSASFTILSMSSFDKRPLSLVIVILFSLPVDFSIAETFNIPARRNTYQCLLHCNLPLASISKVTSICGTPLGAGGIPVSSNLPRMLLSFVDNGVTSSRSRSWTSSDLSPNLEVASEFLVSWWSHQLLKKNDKRFVSCLRNQQKHGATDKASNGLIRSPSLENTAGVELPISTFPSIS</sequence>
<dbReference type="EMBL" id="KQ980514">
    <property type="protein sequence ID" value="KYN15759.1"/>
    <property type="molecule type" value="Genomic_DNA"/>
</dbReference>
<evidence type="ECO:0000313" key="2">
    <source>
        <dbReference type="Proteomes" id="UP000078492"/>
    </source>
</evidence>
<proteinExistence type="predicted"/>
<gene>
    <name evidence="1" type="ORF">ALC57_12057</name>
</gene>